<reference evidence="1 2" key="1">
    <citation type="journal article" date="2016" name="Int. J. Syst. Evol. Microbiol.">
        <title>Descriptions of Anaerotaenia torta gen. nov., sp. nov. and Anaerocolumna cellulosilytica gen. nov., sp. nov. isolated from a methanogenic reactor of cattle waste.</title>
        <authorList>
            <person name="Uek A."/>
            <person name="Ohtaki Y."/>
            <person name="Kaku N."/>
            <person name="Ueki K."/>
        </authorList>
    </citation>
    <scope>NUCLEOTIDE SEQUENCE [LARGE SCALE GENOMIC DNA]</scope>
    <source>
        <strain evidence="1 2">SN021</strain>
    </source>
</reference>
<dbReference type="KEGG" id="acel:acsn021_18900"/>
<protein>
    <recommendedName>
        <fullName evidence="3">Butirosin biosynthesis protein H N-terminal domain-containing protein</fullName>
    </recommendedName>
</protein>
<gene>
    <name evidence="1" type="ORF">acsn021_18900</name>
</gene>
<sequence>MADCPLLSYYEIPKKTIIYNWKHCLQEAILEFINAEYYMYFYADYYYIPGSKYYKKEHNFHELFVYGYDLLNNKVYFGDNVMQGRFIQYECRFQDMEMAFWCVLVEQEYKNKIYLIRTKPEIDCEINTQAIKTGLENYLYSVKDIDFEEQQNCTYGFLAIDLIYKECIRVAENKTLIDYRPYHLLYEHAVLMELRVEYLLYKKLINCNEELLKGYKELGKGYIILRNMVLRYIGNRDEKLIERIIYRFGSLIKKERELTVEFLYKIKN</sequence>
<evidence type="ECO:0000313" key="2">
    <source>
        <dbReference type="Proteomes" id="UP000515561"/>
    </source>
</evidence>
<accession>A0A6S6R5H9</accession>
<dbReference type="Proteomes" id="UP000515561">
    <property type="component" value="Chromosome"/>
</dbReference>
<organism evidence="1 2">
    <name type="scientific">Anaerocolumna cellulosilytica</name>
    <dbReference type="NCBI Taxonomy" id="433286"/>
    <lineage>
        <taxon>Bacteria</taxon>
        <taxon>Bacillati</taxon>
        <taxon>Bacillota</taxon>
        <taxon>Clostridia</taxon>
        <taxon>Lachnospirales</taxon>
        <taxon>Lachnospiraceae</taxon>
        <taxon>Anaerocolumna</taxon>
    </lineage>
</organism>
<name>A0A6S6R5H9_9FIRM</name>
<evidence type="ECO:0000313" key="1">
    <source>
        <dbReference type="EMBL" id="BCJ94321.1"/>
    </source>
</evidence>
<evidence type="ECO:0008006" key="3">
    <source>
        <dbReference type="Google" id="ProtNLM"/>
    </source>
</evidence>
<dbReference type="EMBL" id="AP023367">
    <property type="protein sequence ID" value="BCJ94321.1"/>
    <property type="molecule type" value="Genomic_DNA"/>
</dbReference>
<proteinExistence type="predicted"/>
<dbReference type="AlphaFoldDB" id="A0A6S6R5H9"/>
<keyword evidence="2" id="KW-1185">Reference proteome</keyword>